<evidence type="ECO:0000259" key="5">
    <source>
        <dbReference type="Pfam" id="PF01814"/>
    </source>
</evidence>
<evidence type="ECO:0000313" key="6">
    <source>
        <dbReference type="EMBL" id="MBK9796518.1"/>
    </source>
</evidence>
<dbReference type="Pfam" id="PF01814">
    <property type="entry name" value="Hemerythrin"/>
    <property type="match status" value="1"/>
</dbReference>
<evidence type="ECO:0000256" key="3">
    <source>
        <dbReference type="ARBA" id="ARBA00022723"/>
    </source>
</evidence>
<evidence type="ECO:0000313" key="7">
    <source>
        <dbReference type="Proteomes" id="UP000886657"/>
    </source>
</evidence>
<dbReference type="AlphaFoldDB" id="A0A9D7XIB4"/>
<dbReference type="Gene3D" id="1.20.120.50">
    <property type="entry name" value="Hemerythrin-like"/>
    <property type="match status" value="1"/>
</dbReference>
<comment type="caution">
    <text evidence="6">The sequence shown here is derived from an EMBL/GenBank/DDBJ whole genome shotgun (WGS) entry which is preliminary data.</text>
</comment>
<sequence length="144" mass="16524">MKTLLPPGIVMAIARWNRRYETGIEVIDAQHQSIFEALNRLAEAFRTGRASVLVDESLETLLAYTLAHFQTEETFMQEWGYPGLGPHQAEHAVLIVKVQELRERYAEGSPVVMDVTIFFADLLQHHINQVDMAMVEFLREQQRG</sequence>
<dbReference type="NCBIfam" id="NF033749">
    <property type="entry name" value="bact_hemeryth"/>
    <property type="match status" value="1"/>
</dbReference>
<organism evidence="6 7">
    <name type="scientific">Candidatus Geothrix skivensis</name>
    <dbReference type="NCBI Taxonomy" id="2954439"/>
    <lineage>
        <taxon>Bacteria</taxon>
        <taxon>Pseudomonadati</taxon>
        <taxon>Acidobacteriota</taxon>
        <taxon>Holophagae</taxon>
        <taxon>Holophagales</taxon>
        <taxon>Holophagaceae</taxon>
        <taxon>Geothrix</taxon>
    </lineage>
</organism>
<keyword evidence="4" id="KW-0408">Iron</keyword>
<dbReference type="InterPro" id="IPR016131">
    <property type="entry name" value="Haemerythrin_Fe_BS"/>
</dbReference>
<dbReference type="NCBIfam" id="TIGR02481">
    <property type="entry name" value="hemeryth_dom"/>
    <property type="match status" value="1"/>
</dbReference>
<gene>
    <name evidence="6" type="ORF">IPP58_08455</name>
</gene>
<reference evidence="6" key="1">
    <citation type="submission" date="2020-10" db="EMBL/GenBank/DDBJ databases">
        <title>Connecting structure to function with the recovery of over 1000 high-quality activated sludge metagenome-assembled genomes encoding full-length rRNA genes using long-read sequencing.</title>
        <authorList>
            <person name="Singleton C.M."/>
            <person name="Petriglieri F."/>
            <person name="Kristensen J.M."/>
            <person name="Kirkegaard R.H."/>
            <person name="Michaelsen T.Y."/>
            <person name="Andersen M.H."/>
            <person name="Karst S.M."/>
            <person name="Dueholm M.S."/>
            <person name="Nielsen P.H."/>
            <person name="Albertsen M."/>
        </authorList>
    </citation>
    <scope>NUCLEOTIDE SEQUENCE</scope>
    <source>
        <strain evidence="6">Skiv_18-Q3-R9-52_MAXAC.067</strain>
    </source>
</reference>
<dbReference type="PANTHER" id="PTHR37164:SF1">
    <property type="entry name" value="BACTERIOHEMERYTHRIN"/>
    <property type="match status" value="1"/>
</dbReference>
<evidence type="ECO:0000256" key="1">
    <source>
        <dbReference type="ARBA" id="ARBA00010587"/>
    </source>
</evidence>
<dbReference type="Proteomes" id="UP000886657">
    <property type="component" value="Unassembled WGS sequence"/>
</dbReference>
<dbReference type="SUPFAM" id="SSF47188">
    <property type="entry name" value="Hemerythrin-like"/>
    <property type="match status" value="1"/>
</dbReference>
<dbReference type="InterPro" id="IPR012827">
    <property type="entry name" value="Hemerythrin_metal-bd"/>
</dbReference>
<dbReference type="PROSITE" id="PS00550">
    <property type="entry name" value="HEMERYTHRINS"/>
    <property type="match status" value="1"/>
</dbReference>
<dbReference type="InterPro" id="IPR035938">
    <property type="entry name" value="Hemerythrin-like_sf"/>
</dbReference>
<proteinExistence type="inferred from homology"/>
<keyword evidence="2" id="KW-0813">Transport</keyword>
<dbReference type="GO" id="GO:0046872">
    <property type="term" value="F:metal ion binding"/>
    <property type="evidence" value="ECO:0007669"/>
    <property type="project" value="UniProtKB-KW"/>
</dbReference>
<comment type="similarity">
    <text evidence="1">Belongs to the hemerythrin family.</text>
</comment>
<evidence type="ECO:0000256" key="4">
    <source>
        <dbReference type="ARBA" id="ARBA00023004"/>
    </source>
</evidence>
<dbReference type="InterPro" id="IPR012312">
    <property type="entry name" value="Hemerythrin-like"/>
</dbReference>
<dbReference type="PANTHER" id="PTHR37164">
    <property type="entry name" value="BACTERIOHEMERYTHRIN"/>
    <property type="match status" value="1"/>
</dbReference>
<keyword evidence="3" id="KW-0479">Metal-binding</keyword>
<feature type="domain" description="Hemerythrin-like" evidence="5">
    <location>
        <begin position="22"/>
        <end position="136"/>
    </location>
</feature>
<dbReference type="GO" id="GO:0005344">
    <property type="term" value="F:oxygen carrier activity"/>
    <property type="evidence" value="ECO:0007669"/>
    <property type="project" value="UniProtKB-KW"/>
</dbReference>
<name>A0A9D7XIB4_9BACT</name>
<accession>A0A9D7XIB4</accession>
<protein>
    <submittedName>
        <fullName evidence="6">Hemerythrin family protein</fullName>
    </submittedName>
</protein>
<dbReference type="EMBL" id="JADKIO010000006">
    <property type="protein sequence ID" value="MBK9796518.1"/>
    <property type="molecule type" value="Genomic_DNA"/>
</dbReference>
<keyword evidence="2" id="KW-0561">Oxygen transport</keyword>
<dbReference type="CDD" id="cd12107">
    <property type="entry name" value="Hemerythrin"/>
    <property type="match status" value="1"/>
</dbReference>
<dbReference type="InterPro" id="IPR050669">
    <property type="entry name" value="Hemerythrin"/>
</dbReference>
<evidence type="ECO:0000256" key="2">
    <source>
        <dbReference type="ARBA" id="ARBA00022621"/>
    </source>
</evidence>